<organism evidence="2 3">
    <name type="scientific">Sporosarcina pasteurii</name>
    <name type="common">Bacillus pasteurii</name>
    <dbReference type="NCBI Taxonomy" id="1474"/>
    <lineage>
        <taxon>Bacteria</taxon>
        <taxon>Bacillati</taxon>
        <taxon>Bacillota</taxon>
        <taxon>Bacilli</taxon>
        <taxon>Bacillales</taxon>
        <taxon>Caryophanaceae</taxon>
        <taxon>Sporosarcina</taxon>
    </lineage>
</organism>
<dbReference type="AlphaFoldDB" id="A0A380CGZ1"/>
<accession>A0A380CGZ1</accession>
<keyword evidence="1" id="KW-1133">Transmembrane helix</keyword>
<evidence type="ECO:0008006" key="4">
    <source>
        <dbReference type="Google" id="ProtNLM"/>
    </source>
</evidence>
<dbReference type="InterPro" id="IPR043727">
    <property type="entry name" value="Lmo0937-like"/>
</dbReference>
<proteinExistence type="predicted"/>
<dbReference type="Proteomes" id="UP000254519">
    <property type="component" value="Unassembled WGS sequence"/>
</dbReference>
<dbReference type="NCBIfam" id="NF033488">
    <property type="entry name" value="lmo0937_fam_TM"/>
    <property type="match status" value="1"/>
</dbReference>
<evidence type="ECO:0000313" key="2">
    <source>
        <dbReference type="EMBL" id="SUJ20357.1"/>
    </source>
</evidence>
<evidence type="ECO:0000313" key="3">
    <source>
        <dbReference type="Proteomes" id="UP000254519"/>
    </source>
</evidence>
<evidence type="ECO:0000256" key="1">
    <source>
        <dbReference type="SAM" id="Phobius"/>
    </source>
</evidence>
<feature type="transmembrane region" description="Helical" evidence="1">
    <location>
        <begin position="5"/>
        <end position="22"/>
    </location>
</feature>
<sequence>MGQFLWFVIVALFVFWLLGLLFKIGGGLIHIILVIAGIIFIFQLLTGRRSR</sequence>
<name>A0A380CGZ1_SPOPA</name>
<gene>
    <name evidence="2" type="ORF">NCTC4822_03000</name>
</gene>
<keyword evidence="3" id="KW-1185">Reference proteome</keyword>
<dbReference type="EMBL" id="UGYZ01000002">
    <property type="protein sequence ID" value="SUJ20357.1"/>
    <property type="molecule type" value="Genomic_DNA"/>
</dbReference>
<keyword evidence="1" id="KW-0472">Membrane</keyword>
<keyword evidence="1" id="KW-0812">Transmembrane</keyword>
<dbReference type="Pfam" id="PF18919">
    <property type="entry name" value="DUF5670"/>
    <property type="match status" value="1"/>
</dbReference>
<feature type="transmembrane region" description="Helical" evidence="1">
    <location>
        <begin position="28"/>
        <end position="46"/>
    </location>
</feature>
<dbReference type="RefSeq" id="WP_115363405.1">
    <property type="nucleotide sequence ID" value="NZ_CP038012.1"/>
</dbReference>
<reference evidence="2 3" key="1">
    <citation type="submission" date="2018-06" db="EMBL/GenBank/DDBJ databases">
        <authorList>
            <consortium name="Pathogen Informatics"/>
            <person name="Doyle S."/>
        </authorList>
    </citation>
    <scope>NUCLEOTIDE SEQUENCE [LARGE SCALE GENOMIC DNA]</scope>
    <source>
        <strain evidence="3">ATCC 11859 / DSM 33 / NCIB 8841 / NCTC 4822</strain>
    </source>
</reference>
<protein>
    <recommendedName>
        <fullName evidence="4">Lmo0937 family membrane protein</fullName>
    </recommendedName>
</protein>